<protein>
    <submittedName>
        <fullName evidence="1">Uncharacterized protein</fullName>
    </submittedName>
</protein>
<evidence type="ECO:0000313" key="1">
    <source>
        <dbReference type="EMBL" id="MBP2365043.1"/>
    </source>
</evidence>
<proteinExistence type="predicted"/>
<evidence type="ECO:0000313" key="2">
    <source>
        <dbReference type="Proteomes" id="UP001519295"/>
    </source>
</evidence>
<dbReference type="RefSeq" id="WP_210025015.1">
    <property type="nucleotide sequence ID" value="NZ_JAGINU010000001.1"/>
</dbReference>
<dbReference type="Proteomes" id="UP001519295">
    <property type="component" value="Unassembled WGS sequence"/>
</dbReference>
<gene>
    <name evidence="1" type="ORF">JOF36_000739</name>
</gene>
<keyword evidence="2" id="KW-1185">Reference proteome</keyword>
<dbReference type="EMBL" id="JAGINU010000001">
    <property type="protein sequence ID" value="MBP2365043.1"/>
    <property type="molecule type" value="Genomic_DNA"/>
</dbReference>
<accession>A0ABS4VM92</accession>
<organism evidence="1 2">
    <name type="scientific">Pseudonocardia parietis</name>
    <dbReference type="NCBI Taxonomy" id="570936"/>
    <lineage>
        <taxon>Bacteria</taxon>
        <taxon>Bacillati</taxon>
        <taxon>Actinomycetota</taxon>
        <taxon>Actinomycetes</taxon>
        <taxon>Pseudonocardiales</taxon>
        <taxon>Pseudonocardiaceae</taxon>
        <taxon>Pseudonocardia</taxon>
    </lineage>
</organism>
<reference evidence="1 2" key="1">
    <citation type="submission" date="2021-03" db="EMBL/GenBank/DDBJ databases">
        <title>Sequencing the genomes of 1000 actinobacteria strains.</title>
        <authorList>
            <person name="Klenk H.-P."/>
        </authorList>
    </citation>
    <scope>NUCLEOTIDE SEQUENCE [LARGE SCALE GENOMIC DNA]</scope>
    <source>
        <strain evidence="1 2">DSM 45256</strain>
    </source>
</reference>
<sequence>MRGPAPHAVDGRVAMLVVDPGFCASCAAMLDPTALARWLHALSADDPAYIAARLVVELREERTALAESGLAMPVSAASRAAAGVALAPLEPVQSPRPPVRCDRCHDRLPFPMIPEQKKGAA</sequence>
<name>A0ABS4VM92_9PSEU</name>
<comment type="caution">
    <text evidence="1">The sequence shown here is derived from an EMBL/GenBank/DDBJ whole genome shotgun (WGS) entry which is preliminary data.</text>
</comment>